<evidence type="ECO:0000313" key="3">
    <source>
        <dbReference type="Proteomes" id="UP000035740"/>
    </source>
</evidence>
<organism evidence="2 3">
    <name type="scientific">Beta vulgaris subsp. vulgaris</name>
    <name type="common">Beet</name>
    <dbReference type="NCBI Taxonomy" id="3555"/>
    <lineage>
        <taxon>Eukaryota</taxon>
        <taxon>Viridiplantae</taxon>
        <taxon>Streptophyta</taxon>
        <taxon>Embryophyta</taxon>
        <taxon>Tracheophyta</taxon>
        <taxon>Spermatophyta</taxon>
        <taxon>Magnoliopsida</taxon>
        <taxon>eudicotyledons</taxon>
        <taxon>Gunneridae</taxon>
        <taxon>Pentapetalae</taxon>
        <taxon>Caryophyllales</taxon>
        <taxon>Chenopodiaceae</taxon>
        <taxon>Betoideae</taxon>
        <taxon>Beta</taxon>
    </lineage>
</organism>
<feature type="compositionally biased region" description="Basic residues" evidence="1">
    <location>
        <begin position="94"/>
        <end position="103"/>
    </location>
</feature>
<feature type="compositionally biased region" description="Low complexity" evidence="1">
    <location>
        <begin position="54"/>
        <end position="70"/>
    </location>
</feature>
<dbReference type="AlphaFoldDB" id="A0A0J8B0T1"/>
<proteinExistence type="predicted"/>
<dbReference type="Gramene" id="KMS94591">
    <property type="protein sequence ID" value="KMS94591"/>
    <property type="gene ID" value="BVRB_019860"/>
</dbReference>
<feature type="compositionally biased region" description="Basic and acidic residues" evidence="1">
    <location>
        <begin position="150"/>
        <end position="159"/>
    </location>
</feature>
<dbReference type="EMBL" id="KQ092348">
    <property type="protein sequence ID" value="KMS94591.1"/>
    <property type="molecule type" value="Genomic_DNA"/>
</dbReference>
<name>A0A0J8B0T1_BETVV</name>
<sequence>AMQWAKELESRGRRRASRGGFQMDDAYEDAYMSAGDDDHDDMFDANEMEDGDLPRPAARSRGRGATPSRVRSSRKRSRAKMEEDDEGVTEKPRRSVRPGRYKVKFVMGSDDEVIHSREVHDVEDEAPYSADANMAEGATSAAESTDSDQTNERSGRSNR</sequence>
<gene>
    <name evidence="2" type="ORF">BVRB_019860</name>
</gene>
<reference evidence="2 3" key="1">
    <citation type="journal article" date="2014" name="Nature">
        <title>The genome of the recently domesticated crop plant sugar beet (Beta vulgaris).</title>
        <authorList>
            <person name="Dohm J.C."/>
            <person name="Minoche A.E."/>
            <person name="Holtgrawe D."/>
            <person name="Capella-Gutierrez S."/>
            <person name="Zakrzewski F."/>
            <person name="Tafer H."/>
            <person name="Rupp O."/>
            <person name="Sorensen T.R."/>
            <person name="Stracke R."/>
            <person name="Reinhardt R."/>
            <person name="Goesmann A."/>
            <person name="Kraft T."/>
            <person name="Schulz B."/>
            <person name="Stadler P.F."/>
            <person name="Schmidt T."/>
            <person name="Gabaldon T."/>
            <person name="Lehrach H."/>
            <person name="Weisshaar B."/>
            <person name="Himmelbauer H."/>
        </authorList>
    </citation>
    <scope>NUCLEOTIDE SEQUENCE [LARGE SCALE GENOMIC DNA]</scope>
    <source>
        <tissue evidence="2">Taproot</tissue>
    </source>
</reference>
<protein>
    <submittedName>
        <fullName evidence="2">Uncharacterized protein</fullName>
    </submittedName>
</protein>
<feature type="compositionally biased region" description="Acidic residues" evidence="1">
    <location>
        <begin position="35"/>
        <end position="51"/>
    </location>
</feature>
<feature type="region of interest" description="Disordered" evidence="1">
    <location>
        <begin position="1"/>
        <end position="159"/>
    </location>
</feature>
<feature type="compositionally biased region" description="Basic and acidic residues" evidence="1">
    <location>
        <begin position="1"/>
        <end position="11"/>
    </location>
</feature>
<accession>A0A0J8B0T1</accession>
<dbReference type="Proteomes" id="UP000035740">
    <property type="component" value="Unassembled WGS sequence"/>
</dbReference>
<feature type="non-terminal residue" evidence="2">
    <location>
        <position position="1"/>
    </location>
</feature>
<evidence type="ECO:0000313" key="2">
    <source>
        <dbReference type="EMBL" id="KMS94591.1"/>
    </source>
</evidence>
<evidence type="ECO:0000256" key="1">
    <source>
        <dbReference type="SAM" id="MobiDB-lite"/>
    </source>
</evidence>
<keyword evidence="3" id="KW-1185">Reference proteome</keyword>